<dbReference type="Pfam" id="PF00753">
    <property type="entry name" value="Lactamase_B"/>
    <property type="match status" value="1"/>
</dbReference>
<dbReference type="InterPro" id="IPR050855">
    <property type="entry name" value="NDM-1-like"/>
</dbReference>
<evidence type="ECO:0000256" key="2">
    <source>
        <dbReference type="SAM" id="SignalP"/>
    </source>
</evidence>
<dbReference type="Gene3D" id="3.60.15.10">
    <property type="entry name" value="Ribonuclease Z/Hydroxyacylglutathione hydrolase-like"/>
    <property type="match status" value="1"/>
</dbReference>
<reference evidence="4 5" key="1">
    <citation type="submission" date="2024-03" db="EMBL/GenBank/DDBJ databases">
        <title>Community enrichment and isolation of bacterial strains for fucoidan degradation.</title>
        <authorList>
            <person name="Sichert A."/>
        </authorList>
    </citation>
    <scope>NUCLEOTIDE SEQUENCE [LARGE SCALE GENOMIC DNA]</scope>
    <source>
        <strain evidence="4 5">AS76</strain>
    </source>
</reference>
<accession>A0ABU9TW20</accession>
<dbReference type="Proteomes" id="UP001449225">
    <property type="component" value="Unassembled WGS sequence"/>
</dbReference>
<evidence type="ECO:0000313" key="4">
    <source>
        <dbReference type="EMBL" id="MEM5537907.1"/>
    </source>
</evidence>
<feature type="signal peptide" evidence="2">
    <location>
        <begin position="1"/>
        <end position="20"/>
    </location>
</feature>
<name>A0ABU9TW20_9GAMM</name>
<dbReference type="PANTHER" id="PTHR42951:SF4">
    <property type="entry name" value="ACYL-COENZYME A THIOESTERASE MBLAC2"/>
    <property type="match status" value="1"/>
</dbReference>
<evidence type="ECO:0000256" key="1">
    <source>
        <dbReference type="ARBA" id="ARBA00005250"/>
    </source>
</evidence>
<dbReference type="InterPro" id="IPR001279">
    <property type="entry name" value="Metallo-B-lactamas"/>
</dbReference>
<dbReference type="InterPro" id="IPR030811">
    <property type="entry name" value="SoxH-rel_PQQ_1"/>
</dbReference>
<evidence type="ECO:0000313" key="5">
    <source>
        <dbReference type="Proteomes" id="UP001449225"/>
    </source>
</evidence>
<dbReference type="PANTHER" id="PTHR42951">
    <property type="entry name" value="METALLO-BETA-LACTAMASE DOMAIN-CONTAINING"/>
    <property type="match status" value="1"/>
</dbReference>
<keyword evidence="2" id="KW-0732">Signal</keyword>
<comment type="caution">
    <text evidence="4">The sequence shown here is derived from an EMBL/GenBank/DDBJ whole genome shotgun (WGS) entry which is preliminary data.</text>
</comment>
<dbReference type="NCBIfam" id="TIGR04558">
    <property type="entry name" value="SoxH_rel_PQQ_1"/>
    <property type="match status" value="1"/>
</dbReference>
<dbReference type="SUPFAM" id="SSF56281">
    <property type="entry name" value="Metallo-hydrolase/oxidoreductase"/>
    <property type="match status" value="1"/>
</dbReference>
<dbReference type="SMART" id="SM00849">
    <property type="entry name" value="Lactamase_B"/>
    <property type="match status" value="1"/>
</dbReference>
<organism evidence="4 5">
    <name type="scientific">Neptuniibacter pectenicola</name>
    <dbReference type="NCBI Taxonomy" id="1806669"/>
    <lineage>
        <taxon>Bacteria</taxon>
        <taxon>Pseudomonadati</taxon>
        <taxon>Pseudomonadota</taxon>
        <taxon>Gammaproteobacteria</taxon>
        <taxon>Oceanospirillales</taxon>
        <taxon>Oceanospirillaceae</taxon>
        <taxon>Neptuniibacter</taxon>
    </lineage>
</organism>
<dbReference type="InterPro" id="IPR036866">
    <property type="entry name" value="RibonucZ/Hydroxyglut_hydro"/>
</dbReference>
<keyword evidence="5" id="KW-1185">Reference proteome</keyword>
<dbReference type="EMBL" id="JBBMRA010000023">
    <property type="protein sequence ID" value="MEM5537907.1"/>
    <property type="molecule type" value="Genomic_DNA"/>
</dbReference>
<feature type="domain" description="Metallo-beta-lactamase" evidence="3">
    <location>
        <begin position="54"/>
        <end position="235"/>
    </location>
</feature>
<feature type="chain" id="PRO_5046317332" evidence="2">
    <location>
        <begin position="21"/>
        <end position="307"/>
    </location>
</feature>
<comment type="similarity">
    <text evidence="1">Belongs to the metallo-beta-lactamase superfamily. Class-B beta-lactamase family.</text>
</comment>
<dbReference type="RefSeq" id="WP_342855074.1">
    <property type="nucleotide sequence ID" value="NZ_JBBMRA010000023.1"/>
</dbReference>
<evidence type="ECO:0000259" key="3">
    <source>
        <dbReference type="SMART" id="SM00849"/>
    </source>
</evidence>
<sequence length="307" mass="34585">MISKKIVVASLLFVAGPLMAAPLSYDLKPQKIADNTWVLQGKLEDFSNRNGGNIVNTSFVVTEDGVVVIDTGPSLKYGKEMRAVIASVTDKPIKYVFNTHQHPDHFLGNQAFKDIEIFSLPKTKQQIQRDGDNFAENMYRLVGDWMRSTEVQLPTTVIESDHLTLGSHRFQLSAFSGHSGADLVIYDEKTGVLFASDIVFYQRALTTPHTPGLAIWMDEIDRLESFKYTHIVPGHGPVTMDHRPLAQMKSYLQWLDKTLTDAAKAGLSMTEVIRLPISAEFDSIQLTRTEFVKTVAHLYPKYEELYF</sequence>
<dbReference type="CDD" id="cd16282">
    <property type="entry name" value="metallo-hydrolase-like_MBL-fold"/>
    <property type="match status" value="1"/>
</dbReference>
<gene>
    <name evidence="4" type="ORF">WNY58_16095</name>
</gene>
<proteinExistence type="inferred from homology"/>
<protein>
    <submittedName>
        <fullName evidence="4">Quinoprotein relay system zinc metallohydrolase 1</fullName>
    </submittedName>
</protein>